<name>A0A5N7CBR0_PETAA</name>
<sequence length="128" mass="14249">MNGQALAFANPRAKHIALRKAPRCVYCGGRTKERHCQPFNENGNAYRPYYSCSSCEEFACFGDMRGVLAENPTCYSGPDGGRAKFPRSIFYRCATGGCLFFEHMTDSHGRIITYDGPVTPHDLTFSGF</sequence>
<dbReference type="Pfam" id="PF23549">
    <property type="entry name" value="Zn_ribbon_GRF_2"/>
    <property type="match status" value="1"/>
</dbReference>
<evidence type="ECO:0000313" key="2">
    <source>
        <dbReference type="EMBL" id="KAE8391582.1"/>
    </source>
</evidence>
<organism evidence="2">
    <name type="scientific">Petromyces alliaceus</name>
    <name type="common">Aspergillus alliaceus</name>
    <dbReference type="NCBI Taxonomy" id="209559"/>
    <lineage>
        <taxon>Eukaryota</taxon>
        <taxon>Fungi</taxon>
        <taxon>Dikarya</taxon>
        <taxon>Ascomycota</taxon>
        <taxon>Pezizomycotina</taxon>
        <taxon>Eurotiomycetes</taxon>
        <taxon>Eurotiomycetidae</taxon>
        <taxon>Eurotiales</taxon>
        <taxon>Aspergillaceae</taxon>
        <taxon>Aspergillus</taxon>
        <taxon>Aspergillus subgen. Circumdati</taxon>
    </lineage>
</organism>
<proteinExistence type="predicted"/>
<dbReference type="InterPro" id="IPR056444">
    <property type="entry name" value="Zn_ribbon_GRF_2"/>
</dbReference>
<evidence type="ECO:0000259" key="1">
    <source>
        <dbReference type="Pfam" id="PF23549"/>
    </source>
</evidence>
<gene>
    <name evidence="2" type="ORF">BDV23DRAFT_171542</name>
</gene>
<feature type="domain" description="GRF-like zinc ribbon" evidence="1">
    <location>
        <begin position="21"/>
        <end position="65"/>
    </location>
</feature>
<dbReference type="Proteomes" id="UP000326877">
    <property type="component" value="Unassembled WGS sequence"/>
</dbReference>
<protein>
    <recommendedName>
        <fullName evidence="1">GRF-like zinc ribbon domain-containing protein</fullName>
    </recommendedName>
</protein>
<dbReference type="AlphaFoldDB" id="A0A5N7CBR0"/>
<accession>A0A5N7CBR0</accession>
<dbReference type="OrthoDB" id="4469945at2759"/>
<dbReference type="EMBL" id="ML735244">
    <property type="protein sequence ID" value="KAE8391582.1"/>
    <property type="molecule type" value="Genomic_DNA"/>
</dbReference>
<reference evidence="2" key="1">
    <citation type="submission" date="2019-04" db="EMBL/GenBank/DDBJ databases">
        <title>Friends and foes A comparative genomics studyof 23 Aspergillus species from section Flavi.</title>
        <authorList>
            <consortium name="DOE Joint Genome Institute"/>
            <person name="Kjaerbolling I."/>
            <person name="Vesth T."/>
            <person name="Frisvad J.C."/>
            <person name="Nybo J.L."/>
            <person name="Theobald S."/>
            <person name="Kildgaard S."/>
            <person name="Isbrandt T."/>
            <person name="Kuo A."/>
            <person name="Sato A."/>
            <person name="Lyhne E.K."/>
            <person name="Kogle M.E."/>
            <person name="Wiebenga A."/>
            <person name="Kun R.S."/>
            <person name="Lubbers R.J."/>
            <person name="Makela M.R."/>
            <person name="Barry K."/>
            <person name="Chovatia M."/>
            <person name="Clum A."/>
            <person name="Daum C."/>
            <person name="Haridas S."/>
            <person name="He G."/>
            <person name="LaButti K."/>
            <person name="Lipzen A."/>
            <person name="Mondo S."/>
            <person name="Riley R."/>
            <person name="Salamov A."/>
            <person name="Simmons B.A."/>
            <person name="Magnuson J.K."/>
            <person name="Henrissat B."/>
            <person name="Mortensen U.H."/>
            <person name="Larsen T.O."/>
            <person name="Devries R.P."/>
            <person name="Grigoriev I.V."/>
            <person name="Machida M."/>
            <person name="Baker S.E."/>
            <person name="Andersen M.R."/>
        </authorList>
    </citation>
    <scope>NUCLEOTIDE SEQUENCE [LARGE SCALE GENOMIC DNA]</scope>
    <source>
        <strain evidence="2">IBT 14317</strain>
    </source>
</reference>